<sequence>MVYVNIPNKFYFRLRMEVSVSRPSFEEIQIPVPFGFVSGKNKNEYIFCLICLGKWWGSKDKQPIIAIHGWQDNAGTFDPLIELLPKDLSILCIDLPGHGRSSHIPLGLPYYIFWDGLAILRRIIKHYNWRKVSIMGHSLGAAIGFLYAASYPDDTEMLISIDTVAPVIFDPSEIVKNTGPNIDKLIYYDALGLDKMPSYKYSDMIDLVVDGHHGTLTRKSCEILMRRGMYRVKDNKYLFSRDIRLKVNICIHLLYYK</sequence>
<dbReference type="AlphaFoldDB" id="A0A6G0WXH2"/>
<keyword evidence="5" id="KW-1185">Reference proteome</keyword>
<dbReference type="GO" id="GO:0016787">
    <property type="term" value="F:hydrolase activity"/>
    <property type="evidence" value="ECO:0007669"/>
    <property type="project" value="UniProtKB-KW"/>
</dbReference>
<dbReference type="InterPro" id="IPR050266">
    <property type="entry name" value="AB_hydrolase_sf"/>
</dbReference>
<dbReference type="InterPro" id="IPR029058">
    <property type="entry name" value="AB_hydrolase_fold"/>
</dbReference>
<comment type="similarity">
    <text evidence="1">Belongs to the AB hydrolase superfamily.</text>
</comment>
<comment type="caution">
    <text evidence="4">The sequence shown here is derived from an EMBL/GenBank/DDBJ whole genome shotgun (WGS) entry which is preliminary data.</text>
</comment>
<proteinExistence type="inferred from homology"/>
<dbReference type="Proteomes" id="UP000478052">
    <property type="component" value="Unassembled WGS sequence"/>
</dbReference>
<dbReference type="SUPFAM" id="SSF53474">
    <property type="entry name" value="alpha/beta-Hydrolases"/>
    <property type="match status" value="1"/>
</dbReference>
<evidence type="ECO:0000256" key="2">
    <source>
        <dbReference type="ARBA" id="ARBA00022801"/>
    </source>
</evidence>
<dbReference type="PANTHER" id="PTHR43798:SF14">
    <property type="entry name" value="SERINE HYDROLASE-LIKE PROTEIN DDB_G0286239"/>
    <property type="match status" value="1"/>
</dbReference>
<dbReference type="OrthoDB" id="190201at2759"/>
<dbReference type="EMBL" id="VUJU01008336">
    <property type="protein sequence ID" value="KAF0732233.1"/>
    <property type="molecule type" value="Genomic_DNA"/>
</dbReference>
<dbReference type="InterPro" id="IPR000073">
    <property type="entry name" value="AB_hydrolase_1"/>
</dbReference>
<evidence type="ECO:0000256" key="1">
    <source>
        <dbReference type="ARBA" id="ARBA00008645"/>
    </source>
</evidence>
<dbReference type="GO" id="GO:0016020">
    <property type="term" value="C:membrane"/>
    <property type="evidence" value="ECO:0007669"/>
    <property type="project" value="TreeGrafter"/>
</dbReference>
<keyword evidence="2 4" id="KW-0378">Hydrolase</keyword>
<organism evidence="4 5">
    <name type="scientific">Aphis craccivora</name>
    <name type="common">Cowpea aphid</name>
    <dbReference type="NCBI Taxonomy" id="307492"/>
    <lineage>
        <taxon>Eukaryota</taxon>
        <taxon>Metazoa</taxon>
        <taxon>Ecdysozoa</taxon>
        <taxon>Arthropoda</taxon>
        <taxon>Hexapoda</taxon>
        <taxon>Insecta</taxon>
        <taxon>Pterygota</taxon>
        <taxon>Neoptera</taxon>
        <taxon>Paraneoptera</taxon>
        <taxon>Hemiptera</taxon>
        <taxon>Sternorrhyncha</taxon>
        <taxon>Aphidomorpha</taxon>
        <taxon>Aphidoidea</taxon>
        <taxon>Aphididae</taxon>
        <taxon>Aphidini</taxon>
        <taxon>Aphis</taxon>
        <taxon>Aphis</taxon>
    </lineage>
</organism>
<evidence type="ECO:0000313" key="5">
    <source>
        <dbReference type="Proteomes" id="UP000478052"/>
    </source>
</evidence>
<dbReference type="PANTHER" id="PTHR43798">
    <property type="entry name" value="MONOACYLGLYCEROL LIPASE"/>
    <property type="match status" value="1"/>
</dbReference>
<feature type="domain" description="AB hydrolase-1" evidence="3">
    <location>
        <begin position="63"/>
        <end position="164"/>
    </location>
</feature>
<name>A0A6G0WXH2_APHCR</name>
<dbReference type="Gene3D" id="3.40.50.1820">
    <property type="entry name" value="alpha/beta hydrolase"/>
    <property type="match status" value="1"/>
</dbReference>
<gene>
    <name evidence="4" type="ORF">FWK35_00031568</name>
</gene>
<evidence type="ECO:0000313" key="4">
    <source>
        <dbReference type="EMBL" id="KAF0732233.1"/>
    </source>
</evidence>
<evidence type="ECO:0000259" key="3">
    <source>
        <dbReference type="Pfam" id="PF00561"/>
    </source>
</evidence>
<dbReference type="Pfam" id="PF00561">
    <property type="entry name" value="Abhydrolase_1"/>
    <property type="match status" value="1"/>
</dbReference>
<protein>
    <submittedName>
        <fullName evidence="4">Putative serine hydrolase isoform X2</fullName>
    </submittedName>
</protein>
<accession>A0A6G0WXH2</accession>
<reference evidence="4 5" key="1">
    <citation type="submission" date="2019-08" db="EMBL/GenBank/DDBJ databases">
        <title>Whole genome of Aphis craccivora.</title>
        <authorList>
            <person name="Voronova N.V."/>
            <person name="Shulinski R.S."/>
            <person name="Bandarenka Y.V."/>
            <person name="Zhorov D.G."/>
            <person name="Warner D."/>
        </authorList>
    </citation>
    <scope>NUCLEOTIDE SEQUENCE [LARGE SCALE GENOMIC DNA]</scope>
    <source>
        <strain evidence="4">180601</strain>
        <tissue evidence="4">Whole Body</tissue>
    </source>
</reference>